<organism evidence="2 3">
    <name type="scientific">Streptomyces angustmyceticus</name>
    <dbReference type="NCBI Taxonomy" id="285578"/>
    <lineage>
        <taxon>Bacteria</taxon>
        <taxon>Bacillati</taxon>
        <taxon>Actinomycetota</taxon>
        <taxon>Actinomycetes</taxon>
        <taxon>Kitasatosporales</taxon>
        <taxon>Streptomycetaceae</taxon>
        <taxon>Streptomyces</taxon>
    </lineage>
</organism>
<evidence type="ECO:0000313" key="2">
    <source>
        <dbReference type="EMBL" id="GES33559.1"/>
    </source>
</evidence>
<sequence length="74" mass="7763">MLARDAPQAEDEGQGGWTGAEDHATVPDGAPLGLAGCGWHVCLAERLDVTRTVPVPAWGYVMHHRDATGSIAGR</sequence>
<accession>A0A5J4LPZ1</accession>
<name>A0A5J4LPZ1_9ACTN</name>
<keyword evidence="3" id="KW-1185">Reference proteome</keyword>
<protein>
    <submittedName>
        <fullName evidence="2">Uncharacterized protein</fullName>
    </submittedName>
</protein>
<dbReference type="Proteomes" id="UP000325598">
    <property type="component" value="Unassembled WGS sequence"/>
</dbReference>
<proteinExistence type="predicted"/>
<reference evidence="2 3" key="1">
    <citation type="submission" date="2019-10" db="EMBL/GenBank/DDBJ databases">
        <title>Whole genome shotgun sequence of Streptomyces angustmyceticus NBRC 3934.</title>
        <authorList>
            <person name="Hosoyama A."/>
            <person name="Ichikawa N."/>
            <person name="Kimura A."/>
            <person name="Kitahashi Y."/>
            <person name="Komaki H."/>
            <person name="Uohara A."/>
        </authorList>
    </citation>
    <scope>NUCLEOTIDE SEQUENCE [LARGE SCALE GENOMIC DNA]</scope>
    <source>
        <strain evidence="2 3">NBRC 3934</strain>
    </source>
</reference>
<dbReference type="AlphaFoldDB" id="A0A5J4LPZ1"/>
<feature type="region of interest" description="Disordered" evidence="1">
    <location>
        <begin position="1"/>
        <end position="29"/>
    </location>
</feature>
<evidence type="ECO:0000256" key="1">
    <source>
        <dbReference type="SAM" id="MobiDB-lite"/>
    </source>
</evidence>
<gene>
    <name evidence="2" type="ORF">San01_60470</name>
</gene>
<comment type="caution">
    <text evidence="2">The sequence shown here is derived from an EMBL/GenBank/DDBJ whole genome shotgun (WGS) entry which is preliminary data.</text>
</comment>
<dbReference type="EMBL" id="BLAG01000020">
    <property type="protein sequence ID" value="GES33559.1"/>
    <property type="molecule type" value="Genomic_DNA"/>
</dbReference>
<evidence type="ECO:0000313" key="3">
    <source>
        <dbReference type="Proteomes" id="UP000325598"/>
    </source>
</evidence>